<proteinExistence type="inferred from homology"/>
<keyword evidence="5 8" id="KW-0057">Aromatic amino acid biosynthesis</keyword>
<keyword evidence="11" id="KW-1185">Reference proteome</keyword>
<evidence type="ECO:0000256" key="4">
    <source>
        <dbReference type="ARBA" id="ARBA00022822"/>
    </source>
</evidence>
<dbReference type="UniPathway" id="UPA00035">
    <property type="reaction ID" value="UER00044"/>
</dbReference>
<evidence type="ECO:0000256" key="3">
    <source>
        <dbReference type="ARBA" id="ARBA00022605"/>
    </source>
</evidence>
<dbReference type="InterPro" id="IPR013785">
    <property type="entry name" value="Aldolase_TIM"/>
</dbReference>
<evidence type="ECO:0000256" key="8">
    <source>
        <dbReference type="HAMAP-Rule" id="MF_00131"/>
    </source>
</evidence>
<dbReference type="SUPFAM" id="SSF51366">
    <property type="entry name" value="Ribulose-phoshate binding barrel"/>
    <property type="match status" value="1"/>
</dbReference>
<protein>
    <recommendedName>
        <fullName evidence="8">Tryptophan synthase alpha chain</fullName>
        <ecNumber evidence="8">4.2.1.20</ecNumber>
    </recommendedName>
</protein>
<reference evidence="10 11" key="1">
    <citation type="submission" date="2017-05" db="EMBL/GenBank/DDBJ databases">
        <title>Vagococcus spp. assemblies.</title>
        <authorList>
            <person name="Gulvik C.A."/>
        </authorList>
    </citation>
    <scope>NUCLEOTIDE SEQUENCE [LARGE SCALE GENOMIC DNA]</scope>
    <source>
        <strain evidence="10 11">DSM 24756</strain>
    </source>
</reference>
<evidence type="ECO:0000256" key="2">
    <source>
        <dbReference type="ARBA" id="ARBA00011270"/>
    </source>
</evidence>
<sequence length="255" mass="28290">MKTLEKKMKNQANMSIIPYIMAGDGGLEQLEERLLFLEHAGATVIEVGIPFSDPVADGPIIQAAGLRALQKKVNLEQIIAVLKNSQVKVPLVIMSYFQPIFHYGVETFFSQLHNSPVKGLIIPDLPFEHQDYLTPFLKKSDIALVQLISLTSSPARIQELIANAEGFIYTVTVNGTTGEKIAFDQRINQQLKLVKSQTNLPVLAGFGVSTLEHVENFSKFCDGVIIGSKVVKMFAEKQEEELAKFLQIAKEVPKH</sequence>
<feature type="active site" description="Proton acceptor" evidence="8">
    <location>
        <position position="46"/>
    </location>
</feature>
<dbReference type="InterPro" id="IPR018204">
    <property type="entry name" value="Trp_synthase_alpha_AS"/>
</dbReference>
<name>A0A430AJW9_9ENTE</name>
<evidence type="ECO:0000256" key="5">
    <source>
        <dbReference type="ARBA" id="ARBA00023141"/>
    </source>
</evidence>
<dbReference type="NCBIfam" id="TIGR00262">
    <property type="entry name" value="trpA"/>
    <property type="match status" value="1"/>
</dbReference>
<dbReference type="RefSeq" id="WP_211340467.1">
    <property type="nucleotide sequence ID" value="NZ_JBHLWU010000001.1"/>
</dbReference>
<dbReference type="EMBL" id="NGJZ01000001">
    <property type="protein sequence ID" value="RSU08358.1"/>
    <property type="molecule type" value="Genomic_DNA"/>
</dbReference>
<dbReference type="Gene3D" id="3.20.20.70">
    <property type="entry name" value="Aldolase class I"/>
    <property type="match status" value="1"/>
</dbReference>
<comment type="subunit">
    <text evidence="2 8">Tetramer of two alpha and two beta chains.</text>
</comment>
<comment type="catalytic activity">
    <reaction evidence="7 8">
        <text>(1S,2R)-1-C-(indol-3-yl)glycerol 3-phosphate + L-serine = D-glyceraldehyde 3-phosphate + L-tryptophan + H2O</text>
        <dbReference type="Rhea" id="RHEA:10532"/>
        <dbReference type="ChEBI" id="CHEBI:15377"/>
        <dbReference type="ChEBI" id="CHEBI:33384"/>
        <dbReference type="ChEBI" id="CHEBI:57912"/>
        <dbReference type="ChEBI" id="CHEBI:58866"/>
        <dbReference type="ChEBI" id="CHEBI:59776"/>
        <dbReference type="EC" id="4.2.1.20"/>
    </reaction>
</comment>
<comment type="caution">
    <text evidence="10">The sequence shown here is derived from an EMBL/GenBank/DDBJ whole genome shotgun (WGS) entry which is preliminary data.</text>
</comment>
<dbReference type="GO" id="GO:0005829">
    <property type="term" value="C:cytosol"/>
    <property type="evidence" value="ECO:0007669"/>
    <property type="project" value="TreeGrafter"/>
</dbReference>
<dbReference type="InterPro" id="IPR002028">
    <property type="entry name" value="Trp_synthase_suA"/>
</dbReference>
<dbReference type="AlphaFoldDB" id="A0A430AJW9"/>
<dbReference type="PANTHER" id="PTHR43406">
    <property type="entry name" value="TRYPTOPHAN SYNTHASE, ALPHA CHAIN"/>
    <property type="match status" value="1"/>
</dbReference>
<dbReference type="HAMAP" id="MF_00131">
    <property type="entry name" value="Trp_synth_alpha"/>
    <property type="match status" value="1"/>
</dbReference>
<keyword evidence="4 8" id="KW-0822">Tryptophan biosynthesis</keyword>
<organism evidence="10 11">
    <name type="scientific">Vagococcus entomophilus</name>
    <dbReference type="NCBI Taxonomy" id="1160095"/>
    <lineage>
        <taxon>Bacteria</taxon>
        <taxon>Bacillati</taxon>
        <taxon>Bacillota</taxon>
        <taxon>Bacilli</taxon>
        <taxon>Lactobacillales</taxon>
        <taxon>Enterococcaceae</taxon>
        <taxon>Vagococcus</taxon>
    </lineage>
</organism>
<evidence type="ECO:0000313" key="11">
    <source>
        <dbReference type="Proteomes" id="UP000288669"/>
    </source>
</evidence>
<comment type="pathway">
    <text evidence="1 8">Amino-acid biosynthesis; L-tryptophan biosynthesis; L-tryptophan from chorismate: step 5/5.</text>
</comment>
<dbReference type="InterPro" id="IPR011060">
    <property type="entry name" value="RibuloseP-bd_barrel"/>
</dbReference>
<evidence type="ECO:0000256" key="6">
    <source>
        <dbReference type="ARBA" id="ARBA00023239"/>
    </source>
</evidence>
<dbReference type="GO" id="GO:0004834">
    <property type="term" value="F:tryptophan synthase activity"/>
    <property type="evidence" value="ECO:0007669"/>
    <property type="project" value="UniProtKB-UniRule"/>
</dbReference>
<accession>A0A430AJW9</accession>
<dbReference type="CDD" id="cd04724">
    <property type="entry name" value="Tryptophan_synthase_alpha"/>
    <property type="match status" value="1"/>
</dbReference>
<dbReference type="Pfam" id="PF00290">
    <property type="entry name" value="Trp_syntA"/>
    <property type="match status" value="1"/>
</dbReference>
<feature type="active site" description="Proton acceptor" evidence="8">
    <location>
        <position position="57"/>
    </location>
</feature>
<gene>
    <name evidence="8" type="primary">trpA</name>
    <name evidence="10" type="ORF">CBF30_03720</name>
</gene>
<evidence type="ECO:0000313" key="10">
    <source>
        <dbReference type="EMBL" id="RSU08358.1"/>
    </source>
</evidence>
<comment type="function">
    <text evidence="8">The alpha subunit is responsible for the aldol cleavage of indoleglycerol phosphate to indole and glyceraldehyde 3-phosphate.</text>
</comment>
<comment type="similarity">
    <text evidence="8 9">Belongs to the TrpA family.</text>
</comment>
<dbReference type="PANTHER" id="PTHR43406:SF1">
    <property type="entry name" value="TRYPTOPHAN SYNTHASE ALPHA CHAIN, CHLOROPLASTIC"/>
    <property type="match status" value="1"/>
</dbReference>
<dbReference type="PROSITE" id="PS00167">
    <property type="entry name" value="TRP_SYNTHASE_ALPHA"/>
    <property type="match status" value="1"/>
</dbReference>
<keyword evidence="6 8" id="KW-0456">Lyase</keyword>
<evidence type="ECO:0000256" key="7">
    <source>
        <dbReference type="ARBA" id="ARBA00049047"/>
    </source>
</evidence>
<dbReference type="Proteomes" id="UP000288669">
    <property type="component" value="Unassembled WGS sequence"/>
</dbReference>
<evidence type="ECO:0000256" key="1">
    <source>
        <dbReference type="ARBA" id="ARBA00004733"/>
    </source>
</evidence>
<dbReference type="EC" id="4.2.1.20" evidence="8"/>
<keyword evidence="3 8" id="KW-0028">Amino-acid biosynthesis</keyword>
<evidence type="ECO:0000256" key="9">
    <source>
        <dbReference type="RuleBase" id="RU003662"/>
    </source>
</evidence>